<evidence type="ECO:0000256" key="1">
    <source>
        <dbReference type="SAM" id="MobiDB-lite"/>
    </source>
</evidence>
<evidence type="ECO:0000313" key="3">
    <source>
        <dbReference type="Proteomes" id="UP001472677"/>
    </source>
</evidence>
<dbReference type="EMBL" id="JBBPBM010000004">
    <property type="protein sequence ID" value="KAK8589550.1"/>
    <property type="molecule type" value="Genomic_DNA"/>
</dbReference>
<comment type="caution">
    <text evidence="2">The sequence shown here is derived from an EMBL/GenBank/DDBJ whole genome shotgun (WGS) entry which is preliminary data.</text>
</comment>
<gene>
    <name evidence="2" type="ORF">V6N12_023944</name>
</gene>
<sequence length="77" mass="8444">MEGMEATERRRTQLGDGEGLLIETLIPRNEIILGSNISSAAPLEHNFSTPTSTSRLKPYPPSIKTQECVEGSAKCRQ</sequence>
<protein>
    <submittedName>
        <fullName evidence="2">Uncharacterized protein</fullName>
    </submittedName>
</protein>
<feature type="region of interest" description="Disordered" evidence="1">
    <location>
        <begin position="44"/>
        <end position="63"/>
    </location>
</feature>
<accession>A0ABR2FZ72</accession>
<dbReference type="Proteomes" id="UP001472677">
    <property type="component" value="Unassembled WGS sequence"/>
</dbReference>
<feature type="compositionally biased region" description="Polar residues" evidence="1">
    <location>
        <begin position="46"/>
        <end position="55"/>
    </location>
</feature>
<evidence type="ECO:0000313" key="2">
    <source>
        <dbReference type="EMBL" id="KAK8589550.1"/>
    </source>
</evidence>
<name>A0ABR2FZ72_9ROSI</name>
<proteinExistence type="predicted"/>
<organism evidence="2 3">
    <name type="scientific">Hibiscus sabdariffa</name>
    <name type="common">roselle</name>
    <dbReference type="NCBI Taxonomy" id="183260"/>
    <lineage>
        <taxon>Eukaryota</taxon>
        <taxon>Viridiplantae</taxon>
        <taxon>Streptophyta</taxon>
        <taxon>Embryophyta</taxon>
        <taxon>Tracheophyta</taxon>
        <taxon>Spermatophyta</taxon>
        <taxon>Magnoliopsida</taxon>
        <taxon>eudicotyledons</taxon>
        <taxon>Gunneridae</taxon>
        <taxon>Pentapetalae</taxon>
        <taxon>rosids</taxon>
        <taxon>malvids</taxon>
        <taxon>Malvales</taxon>
        <taxon>Malvaceae</taxon>
        <taxon>Malvoideae</taxon>
        <taxon>Hibiscus</taxon>
    </lineage>
</organism>
<reference evidence="2 3" key="1">
    <citation type="journal article" date="2024" name="G3 (Bethesda)">
        <title>Genome assembly of Hibiscus sabdariffa L. provides insights into metabolisms of medicinal natural products.</title>
        <authorList>
            <person name="Kim T."/>
        </authorList>
    </citation>
    <scope>NUCLEOTIDE SEQUENCE [LARGE SCALE GENOMIC DNA]</scope>
    <source>
        <strain evidence="2">TK-2024</strain>
        <tissue evidence="2">Old leaves</tissue>
    </source>
</reference>
<keyword evidence="3" id="KW-1185">Reference proteome</keyword>